<evidence type="ECO:0000313" key="5">
    <source>
        <dbReference type="Proteomes" id="UP000254208"/>
    </source>
</evidence>
<dbReference type="RefSeq" id="WP_115167598.1">
    <property type="nucleotide sequence ID" value="NZ_CP077317.1"/>
</dbReference>
<sequence length="129" mass="14645">MKAQIETPFYDPNTALKRTPSSPTTERLTLLSGSPGEQRDVTLQEAIETLNTYWPHLFPFGILRPMALDITEQLLANKQRRKLTLTPKRLTRCVSVILNSVAYQATLMPAALRYDLFGQPQALITQWES</sequence>
<evidence type="ECO:0000256" key="1">
    <source>
        <dbReference type="ARBA" id="ARBA00022884"/>
    </source>
</evidence>
<dbReference type="GeneID" id="93673823"/>
<name>A0A379FU06_PRORE</name>
<organism evidence="4 5">
    <name type="scientific">Providencia rettgeri</name>
    <dbReference type="NCBI Taxonomy" id="587"/>
    <lineage>
        <taxon>Bacteria</taxon>
        <taxon>Pseudomonadati</taxon>
        <taxon>Pseudomonadota</taxon>
        <taxon>Gammaproteobacteria</taxon>
        <taxon>Enterobacterales</taxon>
        <taxon>Morganellaceae</taxon>
        <taxon>Providencia</taxon>
    </lineage>
</organism>
<dbReference type="InterPro" id="IPR036442">
    <property type="entry name" value="ProQ/FinO_sf"/>
</dbReference>
<evidence type="ECO:0000259" key="3">
    <source>
        <dbReference type="Pfam" id="PF04352"/>
    </source>
</evidence>
<dbReference type="Proteomes" id="UP000254208">
    <property type="component" value="Unassembled WGS sequence"/>
</dbReference>
<evidence type="ECO:0000313" key="4">
    <source>
        <dbReference type="EMBL" id="SUC32127.1"/>
    </source>
</evidence>
<dbReference type="EMBL" id="UGTZ01000001">
    <property type="protein sequence ID" value="SUC32127.1"/>
    <property type="molecule type" value="Genomic_DNA"/>
</dbReference>
<reference evidence="4 5" key="1">
    <citation type="submission" date="2018-06" db="EMBL/GenBank/DDBJ databases">
        <authorList>
            <consortium name="Pathogen Informatics"/>
            <person name="Doyle S."/>
        </authorList>
    </citation>
    <scope>NUCLEOTIDE SEQUENCE [LARGE SCALE GENOMIC DNA]</scope>
    <source>
        <strain evidence="4 5">NCTC11801</strain>
    </source>
</reference>
<evidence type="ECO:0000256" key="2">
    <source>
        <dbReference type="SAM" id="MobiDB-lite"/>
    </source>
</evidence>
<proteinExistence type="predicted"/>
<dbReference type="GO" id="GO:0003723">
    <property type="term" value="F:RNA binding"/>
    <property type="evidence" value="ECO:0007669"/>
    <property type="project" value="UniProtKB-KW"/>
</dbReference>
<dbReference type="Gene3D" id="1.10.1710.10">
    <property type="entry name" value="ProQ/FinO domain"/>
    <property type="match status" value="1"/>
</dbReference>
<accession>A0A379FU06</accession>
<gene>
    <name evidence="4" type="primary">finO</name>
    <name evidence="4" type="ORF">NCTC11801_03102</name>
</gene>
<feature type="region of interest" description="Disordered" evidence="2">
    <location>
        <begin position="1"/>
        <end position="35"/>
    </location>
</feature>
<dbReference type="AlphaFoldDB" id="A0A379FU06"/>
<keyword evidence="1" id="KW-0694">RNA-binding</keyword>
<protein>
    <submittedName>
        <fullName evidence="4">Conjugal transfer repressor</fullName>
    </submittedName>
</protein>
<dbReference type="SUPFAM" id="SSF48657">
    <property type="entry name" value="FinO-like"/>
    <property type="match status" value="1"/>
</dbReference>
<dbReference type="Pfam" id="PF04352">
    <property type="entry name" value="ProQ"/>
    <property type="match status" value="1"/>
</dbReference>
<dbReference type="InterPro" id="IPR016103">
    <property type="entry name" value="ProQ/FinO"/>
</dbReference>
<feature type="domain" description="ProQ/FinO" evidence="3">
    <location>
        <begin position="43"/>
        <end position="126"/>
    </location>
</feature>